<comment type="subcellular location">
    <subcellularLocation>
        <location evidence="1">Cell membrane</location>
        <topology evidence="1">Multi-pass membrane protein</topology>
    </subcellularLocation>
</comment>
<feature type="transmembrane region" description="Helical" evidence="8">
    <location>
        <begin position="343"/>
        <end position="365"/>
    </location>
</feature>
<feature type="domain" description="Glycosyltransferase RgtA/B/C/D-like" evidence="9">
    <location>
        <begin position="59"/>
        <end position="219"/>
    </location>
</feature>
<dbReference type="RefSeq" id="WP_254160660.1">
    <property type="nucleotide sequence ID" value="NZ_JAHESF010000002.1"/>
</dbReference>
<dbReference type="GO" id="GO:0009103">
    <property type="term" value="P:lipopolysaccharide biosynthetic process"/>
    <property type="evidence" value="ECO:0007669"/>
    <property type="project" value="UniProtKB-ARBA"/>
</dbReference>
<dbReference type="EMBL" id="JAHESF010000002">
    <property type="protein sequence ID" value="MBT1695880.1"/>
    <property type="molecule type" value="Genomic_DNA"/>
</dbReference>
<dbReference type="GO" id="GO:0016763">
    <property type="term" value="F:pentosyltransferase activity"/>
    <property type="evidence" value="ECO:0007669"/>
    <property type="project" value="TreeGrafter"/>
</dbReference>
<evidence type="ECO:0000313" key="11">
    <source>
        <dbReference type="Proteomes" id="UP001319200"/>
    </source>
</evidence>
<dbReference type="Pfam" id="PF13231">
    <property type="entry name" value="PMT_2"/>
    <property type="match status" value="1"/>
</dbReference>
<dbReference type="InterPro" id="IPR038731">
    <property type="entry name" value="RgtA/B/C-like"/>
</dbReference>
<protein>
    <submittedName>
        <fullName evidence="10">Glycosyltransferase family 39 protein</fullName>
    </submittedName>
</protein>
<gene>
    <name evidence="10" type="ORF">KK083_03255</name>
</gene>
<feature type="transmembrane region" description="Helical" evidence="8">
    <location>
        <begin position="203"/>
        <end position="222"/>
    </location>
</feature>
<keyword evidence="6 8" id="KW-1133">Transmembrane helix</keyword>
<evidence type="ECO:0000256" key="6">
    <source>
        <dbReference type="ARBA" id="ARBA00022989"/>
    </source>
</evidence>
<feature type="transmembrane region" description="Helical" evidence="8">
    <location>
        <begin position="6"/>
        <end position="29"/>
    </location>
</feature>
<keyword evidence="3" id="KW-0328">Glycosyltransferase</keyword>
<sequence length="526" mass="59508">MHIRKFLIVLILAVLVYSANFWGTSIYILDEAKNASCAMEMYQRGDLTVPTFNGELRTDKPPLHYYFMIMAYRVLGINPFSARLFSVIAGVLTVIVVFAYTRKFIGESIAFFSALAMIASLQLSIQFHLAVPDPYLILLMTLSFFLFYDGFQFGNKTGMLLFYAVVGLAFLTKGLIAIVLPGLVILLYLLWQKELRLKTFRQLRLAEGIVLFVLIAVPWYAAVGIATEGAWLEGFFLKHNVSRFTSTMEGHRGFPLAPFAIVIGGLLPFSVFIIQSVVFAWKKRMHQPFLLYCLLTGLVIAGFFCFSRTILPSYPAPALPFFAIVIGCYLHNVFITSGNQKRAIVASLALYVVLMLIIPIAVYVALDQEAAMRSLKYLSVAFIVLPAGALAALYFYLTAKQHHSLYSMAASWMITGLFFFYWCYPQVDKQNPVTQSLHHFSSGNRTIAYYGAFNPAYVFAFRGPFEKLSTAENVADYFQRNPSGLLITYKKYVEELQQVTQMRIVFQQKDLFEKQETVILSVISDR</sequence>
<evidence type="ECO:0000256" key="2">
    <source>
        <dbReference type="ARBA" id="ARBA00022475"/>
    </source>
</evidence>
<dbReference type="InterPro" id="IPR050297">
    <property type="entry name" value="LipidA_mod_glycosyltrf_83"/>
</dbReference>
<keyword evidence="4" id="KW-0808">Transferase</keyword>
<feature type="transmembrane region" description="Helical" evidence="8">
    <location>
        <begin position="256"/>
        <end position="277"/>
    </location>
</feature>
<feature type="transmembrane region" description="Helical" evidence="8">
    <location>
        <begin position="377"/>
        <end position="397"/>
    </location>
</feature>
<keyword evidence="2" id="KW-1003">Cell membrane</keyword>
<proteinExistence type="predicted"/>
<feature type="transmembrane region" description="Helical" evidence="8">
    <location>
        <begin position="80"/>
        <end position="98"/>
    </location>
</feature>
<reference evidence="10 11" key="1">
    <citation type="submission" date="2021-05" db="EMBL/GenBank/DDBJ databases">
        <title>A Polyphasic approach of four new species of the genus Ohtaekwangia: Ohtaekwangia histidinii sp. nov., Ohtaekwangia cretensis sp. nov., Ohtaekwangia indiensis sp. nov., Ohtaekwangia reichenbachii sp. nov. from diverse environment.</title>
        <authorList>
            <person name="Octaviana S."/>
        </authorList>
    </citation>
    <scope>NUCLEOTIDE SEQUENCE [LARGE SCALE GENOMIC DNA]</scope>
    <source>
        <strain evidence="10 11">PWU4</strain>
    </source>
</reference>
<organism evidence="10 11">
    <name type="scientific">Chryseosolibacter histidini</name>
    <dbReference type="NCBI Taxonomy" id="2782349"/>
    <lineage>
        <taxon>Bacteria</taxon>
        <taxon>Pseudomonadati</taxon>
        <taxon>Bacteroidota</taxon>
        <taxon>Cytophagia</taxon>
        <taxon>Cytophagales</taxon>
        <taxon>Chryseotaleaceae</taxon>
        <taxon>Chryseosolibacter</taxon>
    </lineage>
</organism>
<evidence type="ECO:0000259" key="9">
    <source>
        <dbReference type="Pfam" id="PF13231"/>
    </source>
</evidence>
<evidence type="ECO:0000313" key="10">
    <source>
        <dbReference type="EMBL" id="MBT1695880.1"/>
    </source>
</evidence>
<feature type="transmembrane region" description="Helical" evidence="8">
    <location>
        <begin position="317"/>
        <end position="336"/>
    </location>
</feature>
<evidence type="ECO:0000256" key="7">
    <source>
        <dbReference type="ARBA" id="ARBA00023136"/>
    </source>
</evidence>
<keyword evidence="11" id="KW-1185">Reference proteome</keyword>
<evidence type="ECO:0000256" key="3">
    <source>
        <dbReference type="ARBA" id="ARBA00022676"/>
    </source>
</evidence>
<dbReference type="GO" id="GO:0010041">
    <property type="term" value="P:response to iron(III) ion"/>
    <property type="evidence" value="ECO:0007669"/>
    <property type="project" value="TreeGrafter"/>
</dbReference>
<keyword evidence="5 8" id="KW-0812">Transmembrane</keyword>
<dbReference type="GO" id="GO:0005886">
    <property type="term" value="C:plasma membrane"/>
    <property type="evidence" value="ECO:0007669"/>
    <property type="project" value="UniProtKB-SubCell"/>
</dbReference>
<keyword evidence="7 8" id="KW-0472">Membrane</keyword>
<evidence type="ECO:0000256" key="8">
    <source>
        <dbReference type="SAM" id="Phobius"/>
    </source>
</evidence>
<name>A0AAP2DGM8_9BACT</name>
<comment type="caution">
    <text evidence="10">The sequence shown here is derived from an EMBL/GenBank/DDBJ whole genome shotgun (WGS) entry which is preliminary data.</text>
</comment>
<dbReference type="AlphaFoldDB" id="A0AAP2DGM8"/>
<dbReference type="Proteomes" id="UP001319200">
    <property type="component" value="Unassembled WGS sequence"/>
</dbReference>
<feature type="transmembrane region" description="Helical" evidence="8">
    <location>
        <begin position="289"/>
        <end position="311"/>
    </location>
</feature>
<dbReference type="PANTHER" id="PTHR33908:SF3">
    <property type="entry name" value="UNDECAPRENYL PHOSPHATE-ALPHA-4-AMINO-4-DEOXY-L-ARABINOSE ARABINOSYL TRANSFERASE"/>
    <property type="match status" value="1"/>
</dbReference>
<feature type="transmembrane region" description="Helical" evidence="8">
    <location>
        <begin position="404"/>
        <end position="422"/>
    </location>
</feature>
<evidence type="ECO:0000256" key="5">
    <source>
        <dbReference type="ARBA" id="ARBA00022692"/>
    </source>
</evidence>
<accession>A0AAP2DGM8</accession>
<evidence type="ECO:0000256" key="4">
    <source>
        <dbReference type="ARBA" id="ARBA00022679"/>
    </source>
</evidence>
<dbReference type="PANTHER" id="PTHR33908">
    <property type="entry name" value="MANNOSYLTRANSFERASE YKCB-RELATED"/>
    <property type="match status" value="1"/>
</dbReference>
<feature type="transmembrane region" description="Helical" evidence="8">
    <location>
        <begin position="160"/>
        <end position="191"/>
    </location>
</feature>
<evidence type="ECO:0000256" key="1">
    <source>
        <dbReference type="ARBA" id="ARBA00004651"/>
    </source>
</evidence>
<feature type="transmembrane region" description="Helical" evidence="8">
    <location>
        <begin position="104"/>
        <end position="123"/>
    </location>
</feature>